<organism evidence="3 4">
    <name type="scientific">Yoonia sediminilitoris</name>
    <dbReference type="NCBI Taxonomy" id="1286148"/>
    <lineage>
        <taxon>Bacteria</taxon>
        <taxon>Pseudomonadati</taxon>
        <taxon>Pseudomonadota</taxon>
        <taxon>Alphaproteobacteria</taxon>
        <taxon>Rhodobacterales</taxon>
        <taxon>Paracoccaceae</taxon>
        <taxon>Yoonia</taxon>
    </lineage>
</organism>
<dbReference type="AlphaFoldDB" id="A0A2T6K1G6"/>
<evidence type="ECO:0000313" key="3">
    <source>
        <dbReference type="EMBL" id="PUB08465.1"/>
    </source>
</evidence>
<dbReference type="PRINTS" id="PR01438">
    <property type="entry name" value="UNVRSLSTRESS"/>
</dbReference>
<dbReference type="EMBL" id="QBUD01000032">
    <property type="protein sequence ID" value="PUB08465.1"/>
    <property type="molecule type" value="Genomic_DNA"/>
</dbReference>
<dbReference type="Gene3D" id="3.40.50.620">
    <property type="entry name" value="HUPs"/>
    <property type="match status" value="1"/>
</dbReference>
<evidence type="ECO:0000259" key="2">
    <source>
        <dbReference type="Pfam" id="PF00582"/>
    </source>
</evidence>
<comment type="caution">
    <text evidence="3">The sequence shown here is derived from an EMBL/GenBank/DDBJ whole genome shotgun (WGS) entry which is preliminary data.</text>
</comment>
<dbReference type="Pfam" id="PF00582">
    <property type="entry name" value="Usp"/>
    <property type="match status" value="1"/>
</dbReference>
<comment type="similarity">
    <text evidence="1">Belongs to the universal stress protein A family.</text>
</comment>
<dbReference type="SUPFAM" id="SSF52402">
    <property type="entry name" value="Adenine nucleotide alpha hydrolases-like"/>
    <property type="match status" value="1"/>
</dbReference>
<dbReference type="PANTHER" id="PTHR46268">
    <property type="entry name" value="STRESS RESPONSE PROTEIN NHAX"/>
    <property type="match status" value="1"/>
</dbReference>
<gene>
    <name evidence="3" type="ORF">C8N45_13212</name>
</gene>
<keyword evidence="4" id="KW-1185">Reference proteome</keyword>
<reference evidence="3 4" key="1">
    <citation type="submission" date="2018-04" db="EMBL/GenBank/DDBJ databases">
        <title>Genomic Encyclopedia of Archaeal and Bacterial Type Strains, Phase II (KMG-II): from individual species to whole genera.</title>
        <authorList>
            <person name="Goeker M."/>
        </authorList>
    </citation>
    <scope>NUCLEOTIDE SEQUENCE [LARGE SCALE GENOMIC DNA]</scope>
    <source>
        <strain evidence="3 4">DSM 29955</strain>
    </source>
</reference>
<feature type="domain" description="UspA" evidence="2">
    <location>
        <begin position="1"/>
        <end position="175"/>
    </location>
</feature>
<dbReference type="RefSeq" id="WP_168769576.1">
    <property type="nucleotide sequence ID" value="NZ_QBUD01000032.1"/>
</dbReference>
<dbReference type="InterPro" id="IPR014729">
    <property type="entry name" value="Rossmann-like_a/b/a_fold"/>
</dbReference>
<dbReference type="InterPro" id="IPR006015">
    <property type="entry name" value="Universal_stress_UspA"/>
</dbReference>
<accession>A0A2T6K1G6</accession>
<proteinExistence type="inferred from homology"/>
<name>A0A2T6K1G6_9RHOB</name>
<evidence type="ECO:0000256" key="1">
    <source>
        <dbReference type="ARBA" id="ARBA00008791"/>
    </source>
</evidence>
<sequence>MSGKIIVAADGSDASNRAVDFAAELSMKLERDLCIVHVLMHGRPSMEFKRLAEAEGLVETVASGAGMRDVAGTTSLSGLFASAEDEVRTAKLTIALGEYVAATAKDRADAAGARNVTFQTCVGDSADEILDVAEAEDADLIVMGRRGLGRVRETLLGSVSQKVLHHAPCTVILVR</sequence>
<dbReference type="PANTHER" id="PTHR46268:SF6">
    <property type="entry name" value="UNIVERSAL STRESS PROTEIN UP12"/>
    <property type="match status" value="1"/>
</dbReference>
<evidence type="ECO:0000313" key="4">
    <source>
        <dbReference type="Proteomes" id="UP000244523"/>
    </source>
</evidence>
<dbReference type="CDD" id="cd00293">
    <property type="entry name" value="USP-like"/>
    <property type="match status" value="1"/>
</dbReference>
<dbReference type="InterPro" id="IPR006016">
    <property type="entry name" value="UspA"/>
</dbReference>
<protein>
    <submittedName>
        <fullName evidence="3">Nucleotide-binding universal stress UspA family protein</fullName>
    </submittedName>
</protein>
<dbReference type="Proteomes" id="UP000244523">
    <property type="component" value="Unassembled WGS sequence"/>
</dbReference>